<evidence type="ECO:0000313" key="3">
    <source>
        <dbReference type="Proteomes" id="UP001366166"/>
    </source>
</evidence>
<sequence length="139" mass="14711">MAIFRRILELDGTAGTDIHEVTGQVAEVAAASGLAQGLVSVFTPGSTAAVTTIEHESGALSDLRRLLEDLAPAAGEYAHNLRWGDGNGYSHLRAALLGPSLTVPLEGGRPLSGTWQQIVVLDFDNRPRRRQVVVSVVGE</sequence>
<dbReference type="InterPro" id="IPR001602">
    <property type="entry name" value="UPF0047_YjbQ-like"/>
</dbReference>
<gene>
    <name evidence="2" type="ORF">FAK_01670</name>
</gene>
<dbReference type="Pfam" id="PF01894">
    <property type="entry name" value="YjbQ"/>
    <property type="match status" value="1"/>
</dbReference>
<evidence type="ECO:0008006" key="4">
    <source>
        <dbReference type="Google" id="ProtNLM"/>
    </source>
</evidence>
<dbReference type="NCBIfam" id="TIGR00149">
    <property type="entry name" value="TIGR00149_YjbQ"/>
    <property type="match status" value="1"/>
</dbReference>
<keyword evidence="3" id="KW-1185">Reference proteome</keyword>
<protein>
    <recommendedName>
        <fullName evidence="4">Secondary thiamine-phosphate synthase enzyme</fullName>
    </recommendedName>
</protein>
<organism evidence="2 3">
    <name type="scientific">Desulfoferula mesophila</name>
    <dbReference type="NCBI Taxonomy" id="3058419"/>
    <lineage>
        <taxon>Bacteria</taxon>
        <taxon>Pseudomonadati</taxon>
        <taxon>Thermodesulfobacteriota</taxon>
        <taxon>Desulfarculia</taxon>
        <taxon>Desulfarculales</taxon>
        <taxon>Desulfarculaceae</taxon>
        <taxon>Desulfoferula</taxon>
    </lineage>
</organism>
<dbReference type="Gene3D" id="2.60.120.460">
    <property type="entry name" value="YjbQ-like"/>
    <property type="match status" value="1"/>
</dbReference>
<dbReference type="InterPro" id="IPR035917">
    <property type="entry name" value="YjbQ-like_sf"/>
</dbReference>
<accession>A0AAU9ER58</accession>
<dbReference type="EMBL" id="AP028679">
    <property type="protein sequence ID" value="BEQ13101.1"/>
    <property type="molecule type" value="Genomic_DNA"/>
</dbReference>
<dbReference type="PROSITE" id="PS01314">
    <property type="entry name" value="UPF0047"/>
    <property type="match status" value="1"/>
</dbReference>
<proteinExistence type="inferred from homology"/>
<dbReference type="AlphaFoldDB" id="A0AAU9ER58"/>
<evidence type="ECO:0000313" key="2">
    <source>
        <dbReference type="EMBL" id="BEQ13101.1"/>
    </source>
</evidence>
<evidence type="ECO:0000256" key="1">
    <source>
        <dbReference type="ARBA" id="ARBA00005534"/>
    </source>
</evidence>
<dbReference type="PANTHER" id="PTHR30615:SF8">
    <property type="entry name" value="UPF0047 PROTEIN C4A8.02C"/>
    <property type="match status" value="1"/>
</dbReference>
<name>A0AAU9ER58_9BACT</name>
<dbReference type="KEGG" id="dmp:FAK_01670"/>
<dbReference type="SUPFAM" id="SSF111038">
    <property type="entry name" value="YjbQ-like"/>
    <property type="match status" value="1"/>
</dbReference>
<reference evidence="3" key="1">
    <citation type="journal article" date="2023" name="Arch. Microbiol.">
        <title>Desulfoferula mesophilus gen. nov. sp. nov., a mesophilic sulfate-reducing bacterium isolated from a brackish lake sediment.</title>
        <authorList>
            <person name="Watanabe T."/>
            <person name="Yabe T."/>
            <person name="Tsuji J.M."/>
            <person name="Fukui M."/>
        </authorList>
    </citation>
    <scope>NUCLEOTIDE SEQUENCE [LARGE SCALE GENOMIC DNA]</scope>
    <source>
        <strain evidence="3">12FAK</strain>
    </source>
</reference>
<dbReference type="PANTHER" id="PTHR30615">
    <property type="entry name" value="UNCHARACTERIZED PROTEIN YJBQ-RELATED"/>
    <property type="match status" value="1"/>
</dbReference>
<dbReference type="RefSeq" id="WP_338604407.1">
    <property type="nucleotide sequence ID" value="NZ_AP028679.1"/>
</dbReference>
<dbReference type="Proteomes" id="UP001366166">
    <property type="component" value="Chromosome"/>
</dbReference>
<dbReference type="PIRSF" id="PIRSF004681">
    <property type="entry name" value="UCP004681"/>
    <property type="match status" value="1"/>
</dbReference>
<comment type="similarity">
    <text evidence="1">Belongs to the UPF0047 family.</text>
</comment>